<name>A0ABP4W738_9MICC</name>
<proteinExistence type="predicted"/>
<protein>
    <submittedName>
        <fullName evidence="1">Uncharacterized protein</fullName>
    </submittedName>
</protein>
<evidence type="ECO:0000313" key="1">
    <source>
        <dbReference type="EMBL" id="GAA1747272.1"/>
    </source>
</evidence>
<accession>A0ABP4W738</accession>
<gene>
    <name evidence="1" type="ORF">GCM10009767_02500</name>
</gene>
<organism evidence="1 2">
    <name type="scientific">Kocuria aegyptia</name>
    <dbReference type="NCBI Taxonomy" id="330943"/>
    <lineage>
        <taxon>Bacteria</taxon>
        <taxon>Bacillati</taxon>
        <taxon>Actinomycetota</taxon>
        <taxon>Actinomycetes</taxon>
        <taxon>Micrococcales</taxon>
        <taxon>Micrococcaceae</taxon>
        <taxon>Kocuria</taxon>
    </lineage>
</organism>
<reference evidence="2" key="1">
    <citation type="journal article" date="2019" name="Int. J. Syst. Evol. Microbiol.">
        <title>The Global Catalogue of Microorganisms (GCM) 10K type strain sequencing project: providing services to taxonomists for standard genome sequencing and annotation.</title>
        <authorList>
            <consortium name="The Broad Institute Genomics Platform"/>
            <consortium name="The Broad Institute Genome Sequencing Center for Infectious Disease"/>
            <person name="Wu L."/>
            <person name="Ma J."/>
        </authorList>
    </citation>
    <scope>NUCLEOTIDE SEQUENCE [LARGE SCALE GENOMIC DNA]</scope>
    <source>
        <strain evidence="2">JCM 14735</strain>
    </source>
</reference>
<comment type="caution">
    <text evidence="1">The sequence shown here is derived from an EMBL/GenBank/DDBJ whole genome shotgun (WGS) entry which is preliminary data.</text>
</comment>
<sequence length="133" mass="14822">MARCIRATRNALEVLVETWVHGDRVVTLIGMSHVADPRFHTDTTRILENLGEDGSVVYVEGVCYADGTVPGTRILQTLVLHEIFGDLVHQVIAPPPQKHWRNVDLTVEELLARTDNPAELKKVLEPGASLHDR</sequence>
<dbReference type="RefSeq" id="WP_344119105.1">
    <property type="nucleotide sequence ID" value="NZ_BAAAOA010000005.1"/>
</dbReference>
<dbReference type="Proteomes" id="UP001501204">
    <property type="component" value="Unassembled WGS sequence"/>
</dbReference>
<keyword evidence="2" id="KW-1185">Reference proteome</keyword>
<evidence type="ECO:0000313" key="2">
    <source>
        <dbReference type="Proteomes" id="UP001501204"/>
    </source>
</evidence>
<dbReference type="EMBL" id="BAAAOA010000005">
    <property type="protein sequence ID" value="GAA1747272.1"/>
    <property type="molecule type" value="Genomic_DNA"/>
</dbReference>